<evidence type="ECO:0000313" key="2">
    <source>
        <dbReference type="Proteomes" id="UP000016930"/>
    </source>
</evidence>
<dbReference type="HOGENOM" id="CLU_037037_0_0_1"/>
<gene>
    <name evidence="1" type="ORF">CERSUDRAFT_73567</name>
</gene>
<name>M2PMU2_CERS8</name>
<keyword evidence="2" id="KW-1185">Reference proteome</keyword>
<dbReference type="EMBL" id="KB445796">
    <property type="protein sequence ID" value="EMD37734.1"/>
    <property type="molecule type" value="Genomic_DNA"/>
</dbReference>
<sequence length="403" mass="44692">MADLSLSPKSKTQKKSAVRCTEAESASIQSHLSTNSQLGYRVRAPSIAYSTTEANTRFLNGSTLDQAFWGSRFSRHLAPCLQVDLSAARHFVPLGPRLRWLLAIYCLLSIVYTSYTLCSPYFTTNNTTRIILPPPEDGYESSPLQTLPIDHLMSKLSSIRPHPKALEPFVLKGIIDPTAITACLWASQDHLESILPWSSRWPGPISLLMTTSVAPSSPEHQALLEKLATLKSQSQRLNATLSLHLLHLDPKAPENANAFLNLARVFAQTPRIVLFPGNLSLAPPKALYRSIITQPPSSTSLEPAPEHSAFKHRPVVFTVRGQTSFPFAPLAPLMLGRDDAVWCTERFFPPFSRAADWEECLWQVWLENFGDVDVRQSRGWLQESASALSTDSATTVTSYPSQQ</sequence>
<protein>
    <submittedName>
        <fullName evidence="1">Uncharacterized protein</fullName>
    </submittedName>
</protein>
<reference evidence="1 2" key="1">
    <citation type="journal article" date="2012" name="Proc. Natl. Acad. Sci. U.S.A.">
        <title>Comparative genomics of Ceriporiopsis subvermispora and Phanerochaete chrysosporium provide insight into selective ligninolysis.</title>
        <authorList>
            <person name="Fernandez-Fueyo E."/>
            <person name="Ruiz-Duenas F.J."/>
            <person name="Ferreira P."/>
            <person name="Floudas D."/>
            <person name="Hibbett D.S."/>
            <person name="Canessa P."/>
            <person name="Larrondo L.F."/>
            <person name="James T.Y."/>
            <person name="Seelenfreund D."/>
            <person name="Lobos S."/>
            <person name="Polanco R."/>
            <person name="Tello M."/>
            <person name="Honda Y."/>
            <person name="Watanabe T."/>
            <person name="Watanabe T."/>
            <person name="Ryu J.S."/>
            <person name="Kubicek C.P."/>
            <person name="Schmoll M."/>
            <person name="Gaskell J."/>
            <person name="Hammel K.E."/>
            <person name="St John F.J."/>
            <person name="Vanden Wymelenberg A."/>
            <person name="Sabat G."/>
            <person name="Splinter BonDurant S."/>
            <person name="Syed K."/>
            <person name="Yadav J.S."/>
            <person name="Doddapaneni H."/>
            <person name="Subramanian V."/>
            <person name="Lavin J.L."/>
            <person name="Oguiza J.A."/>
            <person name="Perez G."/>
            <person name="Pisabarro A.G."/>
            <person name="Ramirez L."/>
            <person name="Santoyo F."/>
            <person name="Master E."/>
            <person name="Coutinho P.M."/>
            <person name="Henrissat B."/>
            <person name="Lombard V."/>
            <person name="Magnuson J.K."/>
            <person name="Kuees U."/>
            <person name="Hori C."/>
            <person name="Igarashi K."/>
            <person name="Samejima M."/>
            <person name="Held B.W."/>
            <person name="Barry K.W."/>
            <person name="LaButti K.M."/>
            <person name="Lapidus A."/>
            <person name="Lindquist E.A."/>
            <person name="Lucas S.M."/>
            <person name="Riley R."/>
            <person name="Salamov A.A."/>
            <person name="Hoffmeister D."/>
            <person name="Schwenk D."/>
            <person name="Hadar Y."/>
            <person name="Yarden O."/>
            <person name="de Vries R.P."/>
            <person name="Wiebenga A."/>
            <person name="Stenlid J."/>
            <person name="Eastwood D."/>
            <person name="Grigoriev I.V."/>
            <person name="Berka R.M."/>
            <person name="Blanchette R.A."/>
            <person name="Kersten P."/>
            <person name="Martinez A.T."/>
            <person name="Vicuna R."/>
            <person name="Cullen D."/>
        </authorList>
    </citation>
    <scope>NUCLEOTIDE SEQUENCE [LARGE SCALE GENOMIC DNA]</scope>
    <source>
        <strain evidence="1 2">B</strain>
    </source>
</reference>
<dbReference type="STRING" id="914234.M2PMU2"/>
<dbReference type="Proteomes" id="UP000016930">
    <property type="component" value="Unassembled WGS sequence"/>
</dbReference>
<organism evidence="1 2">
    <name type="scientific">Ceriporiopsis subvermispora (strain B)</name>
    <name type="common">White-rot fungus</name>
    <name type="synonym">Gelatoporia subvermispora</name>
    <dbReference type="NCBI Taxonomy" id="914234"/>
    <lineage>
        <taxon>Eukaryota</taxon>
        <taxon>Fungi</taxon>
        <taxon>Dikarya</taxon>
        <taxon>Basidiomycota</taxon>
        <taxon>Agaricomycotina</taxon>
        <taxon>Agaricomycetes</taxon>
        <taxon>Polyporales</taxon>
        <taxon>Gelatoporiaceae</taxon>
        <taxon>Gelatoporia</taxon>
    </lineage>
</organism>
<evidence type="ECO:0000313" key="1">
    <source>
        <dbReference type="EMBL" id="EMD37734.1"/>
    </source>
</evidence>
<dbReference type="OrthoDB" id="3056235at2759"/>
<accession>M2PMU2</accession>
<proteinExistence type="predicted"/>
<dbReference type="AlphaFoldDB" id="M2PMU2"/>